<dbReference type="Pfam" id="PF05076">
    <property type="entry name" value="SUFU"/>
    <property type="match status" value="1"/>
</dbReference>
<dbReference type="EMBL" id="AGYR01000036">
    <property type="protein sequence ID" value="ENZ13066.1"/>
    <property type="molecule type" value="Genomic_DNA"/>
</dbReference>
<organism evidence="2 3">
    <name type="scientific">[Clostridium] clostridioforme 90A8</name>
    <dbReference type="NCBI Taxonomy" id="999408"/>
    <lineage>
        <taxon>Bacteria</taxon>
        <taxon>Bacillati</taxon>
        <taxon>Bacillota</taxon>
        <taxon>Clostridia</taxon>
        <taxon>Lachnospirales</taxon>
        <taxon>Lachnospiraceae</taxon>
        <taxon>Enterocloster</taxon>
    </lineage>
</organism>
<reference evidence="2 3" key="1">
    <citation type="submission" date="2013-01" db="EMBL/GenBank/DDBJ databases">
        <title>The Genome Sequence of Clostridium clostridioforme 90A8.</title>
        <authorList>
            <consortium name="The Broad Institute Genome Sequencing Platform"/>
            <person name="Earl A."/>
            <person name="Ward D."/>
            <person name="Feldgarden M."/>
            <person name="Gevers D."/>
            <person name="Courvalin P."/>
            <person name="Lambert T."/>
            <person name="Walker B."/>
            <person name="Young S.K."/>
            <person name="Zeng Q."/>
            <person name="Gargeya S."/>
            <person name="Fitzgerald M."/>
            <person name="Haas B."/>
            <person name="Abouelleil A."/>
            <person name="Alvarado L."/>
            <person name="Arachchi H.M."/>
            <person name="Berlin A.M."/>
            <person name="Chapman S.B."/>
            <person name="Dewar J."/>
            <person name="Goldberg J."/>
            <person name="Griggs A."/>
            <person name="Gujja S."/>
            <person name="Hansen M."/>
            <person name="Howarth C."/>
            <person name="Imamovic A."/>
            <person name="Larimer J."/>
            <person name="McCowan C."/>
            <person name="Murphy C."/>
            <person name="Neiman D."/>
            <person name="Pearson M."/>
            <person name="Priest M."/>
            <person name="Roberts A."/>
            <person name="Saif S."/>
            <person name="Shea T."/>
            <person name="Sisk P."/>
            <person name="Sykes S."/>
            <person name="Wortman J."/>
            <person name="Nusbaum C."/>
            <person name="Birren B."/>
        </authorList>
    </citation>
    <scope>NUCLEOTIDE SEQUENCE [LARGE SCALE GENOMIC DNA]</scope>
    <source>
        <strain evidence="2 3">90A8</strain>
    </source>
</reference>
<dbReference type="InterPro" id="IPR020941">
    <property type="entry name" value="SUFU-like_domain"/>
</dbReference>
<protein>
    <recommendedName>
        <fullName evidence="1">Suppressor of fused-like domain-containing protein</fullName>
    </recommendedName>
</protein>
<feature type="domain" description="Suppressor of fused-like" evidence="1">
    <location>
        <begin position="45"/>
        <end position="192"/>
    </location>
</feature>
<evidence type="ECO:0000313" key="2">
    <source>
        <dbReference type="EMBL" id="ENZ13066.1"/>
    </source>
</evidence>
<dbReference type="AlphaFoldDB" id="A0A0E2H8U1"/>
<dbReference type="Proteomes" id="UP000013085">
    <property type="component" value="Unassembled WGS sequence"/>
</dbReference>
<dbReference type="RefSeq" id="WP_002593541.1">
    <property type="nucleotide sequence ID" value="NZ_KB850978.1"/>
</dbReference>
<sequence length="196" mass="21921">MANEQKLLNDVRNHIQNMFRSSLSSEDFVSSNDDTITMISGRNTPEEGSIAHATLGVCLYHKPSLKPGEDVAVEFIGVEHESSDIVRGILSSCAYGVMDGMPASPFTCWGDMLPIYIPESKLKHVLFLPPYLWGEELLVSTFENITVFYLLVCPLSDGEANFLLKFHDNSIGAKTLIQEVEKAEKNIFDFNRDPIF</sequence>
<accession>A0A0E2H8U1</accession>
<evidence type="ECO:0000259" key="1">
    <source>
        <dbReference type="Pfam" id="PF05076"/>
    </source>
</evidence>
<comment type="caution">
    <text evidence="2">The sequence shown here is derived from an EMBL/GenBank/DDBJ whole genome shotgun (WGS) entry which is preliminary data.</text>
</comment>
<gene>
    <name evidence="2" type="ORF">HMPREF1090_03347</name>
</gene>
<dbReference type="PATRIC" id="fig|999408.3.peg.3621"/>
<proteinExistence type="predicted"/>
<evidence type="ECO:0000313" key="3">
    <source>
        <dbReference type="Proteomes" id="UP000013085"/>
    </source>
</evidence>
<dbReference type="HOGENOM" id="CLU_1388146_0_0_9"/>
<name>A0A0E2H8U1_9FIRM</name>